<feature type="domain" description="TraC-like" evidence="2">
    <location>
        <begin position="42"/>
        <end position="227"/>
    </location>
</feature>
<comment type="caution">
    <text evidence="3">The sequence shown here is derived from an EMBL/GenBank/DDBJ whole genome shotgun (WGS) entry which is preliminary data.</text>
</comment>
<evidence type="ECO:0000313" key="3">
    <source>
        <dbReference type="EMBL" id="RYC72468.1"/>
    </source>
</evidence>
<protein>
    <recommendedName>
        <fullName evidence="2">TraC-like domain-containing protein</fullName>
    </recommendedName>
</protein>
<dbReference type="InterPro" id="IPR058596">
    <property type="entry name" value="TraC-like_dom"/>
</dbReference>
<name>A0ABY0FK34_9BACT</name>
<organism evidence="3 4">
    <name type="scientific">Candidatus Nanogingivalis gingivitcus</name>
    <dbReference type="NCBI Taxonomy" id="2171992"/>
    <lineage>
        <taxon>Bacteria</taxon>
        <taxon>Candidatus Saccharimonadota</taxon>
        <taxon>Candidatus Nanosyncoccalia</taxon>
        <taxon>Candidatus Nanogingivales</taxon>
        <taxon>Candidatus Nanogingivalaceae</taxon>
        <taxon>Candidatus Nanogingivalis</taxon>
    </lineage>
</organism>
<dbReference type="Proteomes" id="UP001190925">
    <property type="component" value="Unassembled WGS sequence"/>
</dbReference>
<dbReference type="EMBL" id="PRLK01000007">
    <property type="protein sequence ID" value="RYC72468.1"/>
    <property type="molecule type" value="Genomic_DNA"/>
</dbReference>
<reference evidence="3 4" key="2">
    <citation type="journal article" date="2020" name="Cell Rep.">
        <title>Acquisition and Adaptation of Ultra-small Parasitic Reduced Genome Bacteria to Mammalian Hosts.</title>
        <authorList>
            <person name="McLean J.S."/>
            <person name="Bor B."/>
            <person name="Kerns K.A."/>
            <person name="Liu Q."/>
            <person name="To T.T."/>
            <person name="Solden L."/>
            <person name="Hendrickson E.L."/>
            <person name="Wrighton K."/>
            <person name="Shi W."/>
            <person name="He X."/>
        </authorList>
    </citation>
    <scope>NUCLEOTIDE SEQUENCE [LARGE SCALE GENOMIC DNA]</scope>
    <source>
        <strain evidence="3 4">TM7_CMJM_G6_1_HOT_870</strain>
    </source>
</reference>
<feature type="region of interest" description="Disordered" evidence="1">
    <location>
        <begin position="1"/>
        <end position="32"/>
    </location>
</feature>
<feature type="compositionally biased region" description="Low complexity" evidence="1">
    <location>
        <begin position="1"/>
        <end position="14"/>
    </location>
</feature>
<gene>
    <name evidence="3" type="ORF">G6CMJM_00489</name>
</gene>
<sequence length="259" mass="29493">MNNNQNNNINNNQQGKVPELNSHAPANPSSTQNTLEFAEIREGMVVMKDGSFRSVIACKSINYDLMSQREREGVEYSYQSFLNALTFPIQILVRSQRVDIEPYLNKLSDILRDQDNMLLSDLMEDYINFIDNLSRSANIMDKSFFIVVPYYPQGDLDTVKKQAKGFFGRLFSKPSAKISKIDRETWEKALEEMKKRVDGITGGLFQIGIKSVQLNTKELGELYYNAYNPDTAIYEPLGDFKEVAGLVVRKGDNNMKGNN</sequence>
<evidence type="ECO:0000259" key="2">
    <source>
        <dbReference type="Pfam" id="PF26593"/>
    </source>
</evidence>
<dbReference type="RefSeq" id="WP_129718890.1">
    <property type="nucleotide sequence ID" value="NZ_PRLK01000007.1"/>
</dbReference>
<evidence type="ECO:0000256" key="1">
    <source>
        <dbReference type="SAM" id="MobiDB-lite"/>
    </source>
</evidence>
<keyword evidence="4" id="KW-1185">Reference proteome</keyword>
<proteinExistence type="predicted"/>
<accession>A0ABY0FK34</accession>
<reference evidence="3 4" key="1">
    <citation type="journal article" date="2018" name="bioRxiv">
        <title>Evidence of independent acquisition and adaption of ultra-small bacteria to human hosts across the highly diverse yet reduced genomes of the phylum Saccharibacteria.</title>
        <authorList>
            <person name="McLean J.S."/>
            <person name="Bor B."/>
            <person name="To T.T."/>
            <person name="Liu Q."/>
            <person name="Kearns K.A."/>
            <person name="Solden L.M."/>
            <person name="Wrighton K.C."/>
            <person name="He X."/>
            <person name="Shi W."/>
        </authorList>
    </citation>
    <scope>NUCLEOTIDE SEQUENCE [LARGE SCALE GENOMIC DNA]</scope>
    <source>
        <strain evidence="3 4">TM7_CMJM_G6_1_HOT_870</strain>
    </source>
</reference>
<evidence type="ECO:0000313" key="4">
    <source>
        <dbReference type="Proteomes" id="UP001190925"/>
    </source>
</evidence>
<dbReference type="Pfam" id="PF26593">
    <property type="entry name" value="TraC-like"/>
    <property type="match status" value="1"/>
</dbReference>